<keyword evidence="6" id="KW-0813">Transport</keyword>
<dbReference type="InterPro" id="IPR034294">
    <property type="entry name" value="Aquaporin_transptr"/>
</dbReference>
<dbReference type="Gene3D" id="1.20.1080.10">
    <property type="entry name" value="Glycerol uptake facilitator protein"/>
    <property type="match status" value="1"/>
</dbReference>
<keyword evidence="3 6" id="KW-0812">Transmembrane</keyword>
<dbReference type="InterPro" id="IPR000425">
    <property type="entry name" value="MIP"/>
</dbReference>
<keyword evidence="10" id="KW-1185">Reference proteome</keyword>
<accession>A0A8T9C595</accession>
<comment type="subcellular location">
    <subcellularLocation>
        <location evidence="1">Membrane</location>
        <topology evidence="1">Multi-pass membrane protein</topology>
    </subcellularLocation>
</comment>
<evidence type="ECO:0000313" key="10">
    <source>
        <dbReference type="Proteomes" id="UP000469558"/>
    </source>
</evidence>
<feature type="transmembrane region" description="Helical" evidence="8">
    <location>
        <begin position="222"/>
        <end position="248"/>
    </location>
</feature>
<feature type="region of interest" description="Disordered" evidence="7">
    <location>
        <begin position="270"/>
        <end position="312"/>
    </location>
</feature>
<reference evidence="9 10" key="1">
    <citation type="submission" date="2018-05" db="EMBL/GenBank/DDBJ databases">
        <title>Genome sequencing and assembly of the regulated plant pathogen Lachnellula willkommii and related sister species for the development of diagnostic species identification markers.</title>
        <authorList>
            <person name="Giroux E."/>
            <person name="Bilodeau G."/>
        </authorList>
    </citation>
    <scope>NUCLEOTIDE SEQUENCE [LARGE SCALE GENOMIC DNA]</scope>
    <source>
        <strain evidence="9 10">CBS 268.59</strain>
    </source>
</reference>
<feature type="transmembrane region" description="Helical" evidence="8">
    <location>
        <begin position="192"/>
        <end position="215"/>
    </location>
</feature>
<feature type="transmembrane region" description="Helical" evidence="8">
    <location>
        <begin position="42"/>
        <end position="62"/>
    </location>
</feature>
<evidence type="ECO:0000313" key="9">
    <source>
        <dbReference type="EMBL" id="TVY80865.1"/>
    </source>
</evidence>
<dbReference type="Proteomes" id="UP000469558">
    <property type="component" value="Unassembled WGS sequence"/>
</dbReference>
<dbReference type="EMBL" id="QGMK01000594">
    <property type="protein sequence ID" value="TVY80865.1"/>
    <property type="molecule type" value="Genomic_DNA"/>
</dbReference>
<comment type="caution">
    <text evidence="9">The sequence shown here is derived from an EMBL/GenBank/DDBJ whole genome shotgun (WGS) entry which is preliminary data.</text>
</comment>
<protein>
    <submittedName>
        <fullName evidence="9">Aquaporin-2</fullName>
    </submittedName>
</protein>
<dbReference type="AlphaFoldDB" id="A0A8T9C595"/>
<organism evidence="9 10">
    <name type="scientific">Lachnellula suecica</name>
    <dbReference type="NCBI Taxonomy" id="602035"/>
    <lineage>
        <taxon>Eukaryota</taxon>
        <taxon>Fungi</taxon>
        <taxon>Dikarya</taxon>
        <taxon>Ascomycota</taxon>
        <taxon>Pezizomycotina</taxon>
        <taxon>Leotiomycetes</taxon>
        <taxon>Helotiales</taxon>
        <taxon>Lachnaceae</taxon>
        <taxon>Lachnellula</taxon>
    </lineage>
</organism>
<keyword evidence="5 8" id="KW-0472">Membrane</keyword>
<sequence length="312" mass="33191">MNINHVQTILYKRDPLKKAFQTLFETLPATARGHVVAVVGELVGTIFFLWFAFAGAQVASASSNADQGSNVSTATDHKSPQQLLYIALSAGFSLAVFSWTFFRISGGLFNPVASHLSLSILVLVAWFLFTSILTRPYQISLGMALIGAITWARCALLCAAQTIGAIIAAYMVYGLFHGGLNVSTELGGGTTIAQGVMIEMILTSQLAFTIFMLAAEKHAGTFLAPIGIGLSLFIAELVAGTLLAVLLYKLIKALEYESIGVEEEEKDILSQIGSRKPSSIIPLKSVGTGGLEPMLPSPAAKPQRPLSNNSDP</sequence>
<evidence type="ECO:0000256" key="6">
    <source>
        <dbReference type="RuleBase" id="RU000477"/>
    </source>
</evidence>
<evidence type="ECO:0000256" key="1">
    <source>
        <dbReference type="ARBA" id="ARBA00004141"/>
    </source>
</evidence>
<name>A0A8T9C595_9HELO</name>
<feature type="transmembrane region" description="Helical" evidence="8">
    <location>
        <begin position="108"/>
        <end position="129"/>
    </location>
</feature>
<dbReference type="SUPFAM" id="SSF81338">
    <property type="entry name" value="Aquaporin-like"/>
    <property type="match status" value="1"/>
</dbReference>
<evidence type="ECO:0000256" key="5">
    <source>
        <dbReference type="ARBA" id="ARBA00023136"/>
    </source>
</evidence>
<dbReference type="Pfam" id="PF00230">
    <property type="entry name" value="MIP"/>
    <property type="match status" value="1"/>
</dbReference>
<evidence type="ECO:0000256" key="8">
    <source>
        <dbReference type="SAM" id="Phobius"/>
    </source>
</evidence>
<dbReference type="PANTHER" id="PTHR19139:SF199">
    <property type="entry name" value="MIP17260P"/>
    <property type="match status" value="1"/>
</dbReference>
<evidence type="ECO:0000256" key="2">
    <source>
        <dbReference type="ARBA" id="ARBA00006175"/>
    </source>
</evidence>
<proteinExistence type="inferred from homology"/>
<dbReference type="GO" id="GO:0005886">
    <property type="term" value="C:plasma membrane"/>
    <property type="evidence" value="ECO:0007669"/>
    <property type="project" value="TreeGrafter"/>
</dbReference>
<evidence type="ECO:0000256" key="7">
    <source>
        <dbReference type="SAM" id="MobiDB-lite"/>
    </source>
</evidence>
<dbReference type="GO" id="GO:0015250">
    <property type="term" value="F:water channel activity"/>
    <property type="evidence" value="ECO:0007669"/>
    <property type="project" value="TreeGrafter"/>
</dbReference>
<feature type="transmembrane region" description="Helical" evidence="8">
    <location>
        <begin position="83"/>
        <end position="102"/>
    </location>
</feature>
<comment type="similarity">
    <text evidence="2 6">Belongs to the MIP/aquaporin (TC 1.A.8) family.</text>
</comment>
<keyword evidence="4 8" id="KW-1133">Transmembrane helix</keyword>
<dbReference type="InterPro" id="IPR023271">
    <property type="entry name" value="Aquaporin-like"/>
</dbReference>
<dbReference type="PANTHER" id="PTHR19139">
    <property type="entry name" value="AQUAPORIN TRANSPORTER"/>
    <property type="match status" value="1"/>
</dbReference>
<dbReference type="PRINTS" id="PR00783">
    <property type="entry name" value="MINTRINSICP"/>
</dbReference>
<gene>
    <name evidence="9" type="primary">AQY2_0</name>
    <name evidence="9" type="ORF">LSUE1_G003703</name>
</gene>
<dbReference type="OrthoDB" id="3222at2759"/>
<feature type="transmembrane region" description="Helical" evidence="8">
    <location>
        <begin position="141"/>
        <end position="172"/>
    </location>
</feature>
<evidence type="ECO:0000256" key="3">
    <source>
        <dbReference type="ARBA" id="ARBA00022692"/>
    </source>
</evidence>
<evidence type="ECO:0000256" key="4">
    <source>
        <dbReference type="ARBA" id="ARBA00022989"/>
    </source>
</evidence>